<gene>
    <name evidence="1" type="ORF">NDU88_001096</name>
</gene>
<protein>
    <submittedName>
        <fullName evidence="1">Uncharacterized protein</fullName>
    </submittedName>
</protein>
<comment type="caution">
    <text evidence="1">The sequence shown here is derived from an EMBL/GenBank/DDBJ whole genome shotgun (WGS) entry which is preliminary data.</text>
</comment>
<dbReference type="Proteomes" id="UP001066276">
    <property type="component" value="Chromosome 1_2"/>
</dbReference>
<keyword evidence="2" id="KW-1185">Reference proteome</keyword>
<evidence type="ECO:0000313" key="1">
    <source>
        <dbReference type="EMBL" id="KAJ1205668.1"/>
    </source>
</evidence>
<organism evidence="1 2">
    <name type="scientific">Pleurodeles waltl</name>
    <name type="common">Iberian ribbed newt</name>
    <dbReference type="NCBI Taxonomy" id="8319"/>
    <lineage>
        <taxon>Eukaryota</taxon>
        <taxon>Metazoa</taxon>
        <taxon>Chordata</taxon>
        <taxon>Craniata</taxon>
        <taxon>Vertebrata</taxon>
        <taxon>Euteleostomi</taxon>
        <taxon>Amphibia</taxon>
        <taxon>Batrachia</taxon>
        <taxon>Caudata</taxon>
        <taxon>Salamandroidea</taxon>
        <taxon>Salamandridae</taxon>
        <taxon>Pleurodelinae</taxon>
        <taxon>Pleurodeles</taxon>
    </lineage>
</organism>
<sequence length="81" mass="9556">MRMCRFTTTAPAPVIREPLQPGVCTKRLLQNTAQTQERGYTDVILHIQIRYPWVTYCRLAVRQGHCLRMTKLYDPAQCKRY</sequence>
<name>A0AAV7VVH1_PLEWA</name>
<evidence type="ECO:0000313" key="2">
    <source>
        <dbReference type="Proteomes" id="UP001066276"/>
    </source>
</evidence>
<dbReference type="EMBL" id="JANPWB010000002">
    <property type="protein sequence ID" value="KAJ1205668.1"/>
    <property type="molecule type" value="Genomic_DNA"/>
</dbReference>
<dbReference type="AlphaFoldDB" id="A0AAV7VVH1"/>
<accession>A0AAV7VVH1</accession>
<proteinExistence type="predicted"/>
<reference evidence="1" key="1">
    <citation type="journal article" date="2022" name="bioRxiv">
        <title>Sequencing and chromosome-scale assembly of the giantPleurodeles waltlgenome.</title>
        <authorList>
            <person name="Brown T."/>
            <person name="Elewa A."/>
            <person name="Iarovenko S."/>
            <person name="Subramanian E."/>
            <person name="Araus A.J."/>
            <person name="Petzold A."/>
            <person name="Susuki M."/>
            <person name="Suzuki K.-i.T."/>
            <person name="Hayashi T."/>
            <person name="Toyoda A."/>
            <person name="Oliveira C."/>
            <person name="Osipova E."/>
            <person name="Leigh N.D."/>
            <person name="Simon A."/>
            <person name="Yun M.H."/>
        </authorList>
    </citation>
    <scope>NUCLEOTIDE SEQUENCE</scope>
    <source>
        <strain evidence="1">20211129_DDA</strain>
        <tissue evidence="1">Liver</tissue>
    </source>
</reference>